<evidence type="ECO:0000259" key="7">
    <source>
        <dbReference type="SMART" id="SM00849"/>
    </source>
</evidence>
<feature type="transmembrane region" description="Helical" evidence="6">
    <location>
        <begin position="303"/>
        <end position="322"/>
    </location>
</feature>
<accession>A0A7Y0Q7H1</accession>
<dbReference type="InterPro" id="IPR004477">
    <property type="entry name" value="ComEC_N"/>
</dbReference>
<evidence type="ECO:0000256" key="4">
    <source>
        <dbReference type="ARBA" id="ARBA00022989"/>
    </source>
</evidence>
<reference evidence="8 9" key="1">
    <citation type="submission" date="2020-04" db="EMBL/GenBank/DDBJ databases">
        <title>Thalassotalea sp. M1531, isolated from the surface of marine red alga.</title>
        <authorList>
            <person name="Pang L."/>
            <person name="Lu D.-C."/>
        </authorList>
    </citation>
    <scope>NUCLEOTIDE SEQUENCE [LARGE SCALE GENOMIC DNA]</scope>
    <source>
        <strain evidence="8 9">M1531</strain>
    </source>
</reference>
<keyword evidence="2" id="KW-1003">Cell membrane</keyword>
<dbReference type="NCBIfam" id="TIGR00361">
    <property type="entry name" value="ComEC_Rec2"/>
    <property type="match status" value="1"/>
</dbReference>
<dbReference type="Pfam" id="PF00753">
    <property type="entry name" value="Lactamase_B"/>
    <property type="match status" value="1"/>
</dbReference>
<dbReference type="GO" id="GO:0005886">
    <property type="term" value="C:plasma membrane"/>
    <property type="evidence" value="ECO:0007669"/>
    <property type="project" value="UniProtKB-SubCell"/>
</dbReference>
<dbReference type="GO" id="GO:0030420">
    <property type="term" value="P:establishment of competence for transformation"/>
    <property type="evidence" value="ECO:0007669"/>
    <property type="project" value="InterPro"/>
</dbReference>
<organism evidence="8 9">
    <name type="scientific">Thalassotalea algicola</name>
    <dbReference type="NCBI Taxonomy" id="2716224"/>
    <lineage>
        <taxon>Bacteria</taxon>
        <taxon>Pseudomonadati</taxon>
        <taxon>Pseudomonadota</taxon>
        <taxon>Gammaproteobacteria</taxon>
        <taxon>Alteromonadales</taxon>
        <taxon>Colwelliaceae</taxon>
        <taxon>Thalassotalea</taxon>
    </lineage>
</organism>
<dbReference type="Proteomes" id="UP000568664">
    <property type="component" value="Unassembled WGS sequence"/>
</dbReference>
<proteinExistence type="predicted"/>
<evidence type="ECO:0000256" key="1">
    <source>
        <dbReference type="ARBA" id="ARBA00004651"/>
    </source>
</evidence>
<sequence>MDRWLLSFIVGAILSLLAPTVPALFYECSMFLILLAWIAFNQYRLFLSAVLGILWMFNHGQSYQLSWQDNQLADNSNFFYQQHHSNFTVLGIPSKTPNGWRFTAKIHAIDQQQLKRPLKVRLNWQSSKLTLENNANIKAAIKLKPANGLANLGGFSYQRWLRSQNIVATGYVVTAKKVVITEQETSLRAQFYRYIRQLLGDNNQRSLILALSFGDRSLFNKNTWTVLQKTGTQHLVAISGLHIALVVWLSFSLLFFAVKLLPLSALNKTASVLLARHNLVYIALTCALIFSSFYAYLAGFSIPTIRALIFFYIFCISQYFSLKLTPSRLIIVAVFVTLIVLPASLYSTSFWLSYLAVIAIVSLYWRLQHFIRHLKGVKKGIVGFLLIQVSLSLVLMPISAFIFQQSSIIALLANLLALPVISFIVMPLLFVSLVLSGFLPLLSSYFFSAIEFILTALWAYLELLASWSMASVQLSHHMTWLMILLAIITGLFFFFMDKSRLRLLVLSATACTGVTLLSGFAEQVKPKWTINVLDVGQGLAIAIAKGENTLLYDTGNAYPSGWNMVEQVISPFLQHQSLTLDTVIVSHDDSDHAGGLPQLLRDYPNVQLVFNAQVIEAFFGKQSPCLAGSNLQWQGLTVSMLWPIEQVADKNDDSCVVTITDGNTTVLITGDIGKKIEKQLIRMYPNLSADILIAPHHGSKSSSSQAFIQHVNPSDVFFSAGFLNQWRMPNQQVVSRYQKLGVNVYSTNELGMLKVKISDNQWQVTSFRQEISPYWFNQ</sequence>
<evidence type="ECO:0000256" key="5">
    <source>
        <dbReference type="ARBA" id="ARBA00023136"/>
    </source>
</evidence>
<dbReference type="SUPFAM" id="SSF56281">
    <property type="entry name" value="Metallo-hydrolase/oxidoreductase"/>
    <property type="match status" value="1"/>
</dbReference>
<dbReference type="InterPro" id="IPR035681">
    <property type="entry name" value="ComA-like_MBL"/>
</dbReference>
<name>A0A7Y0Q7H1_9GAMM</name>
<keyword evidence="9" id="KW-1185">Reference proteome</keyword>
<gene>
    <name evidence="8" type="ORF">HII17_05625</name>
</gene>
<dbReference type="Pfam" id="PF03772">
    <property type="entry name" value="Competence"/>
    <property type="match status" value="1"/>
</dbReference>
<feature type="transmembrane region" description="Helical" evidence="6">
    <location>
        <begin position="351"/>
        <end position="368"/>
    </location>
</feature>
<keyword evidence="5 6" id="KW-0472">Membrane</keyword>
<evidence type="ECO:0000256" key="3">
    <source>
        <dbReference type="ARBA" id="ARBA00022692"/>
    </source>
</evidence>
<feature type="transmembrane region" description="Helical" evidence="6">
    <location>
        <begin position="6"/>
        <end position="25"/>
    </location>
</feature>
<feature type="transmembrane region" description="Helical" evidence="6">
    <location>
        <begin position="32"/>
        <end position="57"/>
    </location>
</feature>
<protein>
    <submittedName>
        <fullName evidence="8">DNA internalization-related competence protein ComEC/Rec2</fullName>
    </submittedName>
</protein>
<evidence type="ECO:0000256" key="6">
    <source>
        <dbReference type="SAM" id="Phobius"/>
    </source>
</evidence>
<evidence type="ECO:0000313" key="9">
    <source>
        <dbReference type="Proteomes" id="UP000568664"/>
    </source>
</evidence>
<feature type="transmembrane region" description="Helical" evidence="6">
    <location>
        <begin position="380"/>
        <end position="402"/>
    </location>
</feature>
<feature type="transmembrane region" description="Helical" evidence="6">
    <location>
        <begin position="503"/>
        <end position="521"/>
    </location>
</feature>
<dbReference type="PANTHER" id="PTHR30619:SF1">
    <property type="entry name" value="RECOMBINATION PROTEIN 2"/>
    <property type="match status" value="1"/>
</dbReference>
<dbReference type="InterPro" id="IPR036866">
    <property type="entry name" value="RibonucZ/Hydroxyglut_hydro"/>
</dbReference>
<dbReference type="CDD" id="cd07731">
    <property type="entry name" value="ComA-like_MBL-fold"/>
    <property type="match status" value="1"/>
</dbReference>
<keyword evidence="4 6" id="KW-1133">Transmembrane helix</keyword>
<feature type="transmembrane region" description="Helical" evidence="6">
    <location>
        <begin position="279"/>
        <end position="297"/>
    </location>
</feature>
<evidence type="ECO:0000256" key="2">
    <source>
        <dbReference type="ARBA" id="ARBA00022475"/>
    </source>
</evidence>
<dbReference type="SMART" id="SM00849">
    <property type="entry name" value="Lactamase_B"/>
    <property type="match status" value="1"/>
</dbReference>
<dbReference type="EMBL" id="JABBXH010000002">
    <property type="protein sequence ID" value="NMP31040.1"/>
    <property type="molecule type" value="Genomic_DNA"/>
</dbReference>
<dbReference type="NCBIfam" id="TIGR00360">
    <property type="entry name" value="ComEC_N-term"/>
    <property type="match status" value="1"/>
</dbReference>
<dbReference type="InterPro" id="IPR001279">
    <property type="entry name" value="Metallo-B-lactamas"/>
</dbReference>
<feature type="transmembrane region" description="Helical" evidence="6">
    <location>
        <begin position="478"/>
        <end position="496"/>
    </location>
</feature>
<dbReference type="InterPro" id="IPR052159">
    <property type="entry name" value="Competence_DNA_uptake"/>
</dbReference>
<evidence type="ECO:0000313" key="8">
    <source>
        <dbReference type="EMBL" id="NMP31040.1"/>
    </source>
</evidence>
<dbReference type="PANTHER" id="PTHR30619">
    <property type="entry name" value="DNA INTERNALIZATION/COMPETENCE PROTEIN COMEC/REC2"/>
    <property type="match status" value="1"/>
</dbReference>
<feature type="transmembrane region" description="Helical" evidence="6">
    <location>
        <begin position="438"/>
        <end position="458"/>
    </location>
</feature>
<feature type="domain" description="Metallo-beta-lactamase" evidence="7">
    <location>
        <begin position="537"/>
        <end position="722"/>
    </location>
</feature>
<dbReference type="Pfam" id="PF13567">
    <property type="entry name" value="DUF4131"/>
    <property type="match status" value="1"/>
</dbReference>
<dbReference type="AlphaFoldDB" id="A0A7Y0Q7H1"/>
<dbReference type="RefSeq" id="WP_169074387.1">
    <property type="nucleotide sequence ID" value="NZ_JABBXH010000002.1"/>
</dbReference>
<dbReference type="InterPro" id="IPR025405">
    <property type="entry name" value="DUF4131"/>
</dbReference>
<comment type="caution">
    <text evidence="8">The sequence shown here is derived from an EMBL/GenBank/DDBJ whole genome shotgun (WGS) entry which is preliminary data.</text>
</comment>
<feature type="transmembrane region" description="Helical" evidence="6">
    <location>
        <begin position="329"/>
        <end position="345"/>
    </location>
</feature>
<feature type="transmembrane region" description="Helical" evidence="6">
    <location>
        <begin position="408"/>
        <end position="431"/>
    </location>
</feature>
<dbReference type="Gene3D" id="3.60.15.10">
    <property type="entry name" value="Ribonuclease Z/Hydroxyacylglutathione hydrolase-like"/>
    <property type="match status" value="1"/>
</dbReference>
<keyword evidence="3 6" id="KW-0812">Transmembrane</keyword>
<comment type="subcellular location">
    <subcellularLocation>
        <location evidence="1">Cell membrane</location>
        <topology evidence="1">Multi-pass membrane protein</topology>
    </subcellularLocation>
</comment>
<feature type="transmembrane region" description="Helical" evidence="6">
    <location>
        <begin position="235"/>
        <end position="258"/>
    </location>
</feature>
<dbReference type="InterPro" id="IPR004797">
    <property type="entry name" value="Competence_ComEC/Rec2"/>
</dbReference>